<keyword evidence="1" id="KW-1133">Transmembrane helix</keyword>
<keyword evidence="1" id="KW-0812">Transmembrane</keyword>
<reference evidence="2" key="1">
    <citation type="journal article" date="2017" name="Parasit. Vectors">
        <title>Sialotranscriptomics of Rhipicephalus zambeziensis reveals intricate expression profiles of secretory proteins and suggests tight temporal transcriptional regulation during blood-feeding.</title>
        <authorList>
            <person name="de Castro M.H."/>
            <person name="de Klerk D."/>
            <person name="Pienaar R."/>
            <person name="Rees D.J.G."/>
            <person name="Mans B.J."/>
        </authorList>
    </citation>
    <scope>NUCLEOTIDE SEQUENCE</scope>
    <source>
        <tissue evidence="2">Salivary glands</tissue>
    </source>
</reference>
<proteinExistence type="predicted"/>
<dbReference type="AlphaFoldDB" id="A0A224YAY4"/>
<organism evidence="2">
    <name type="scientific">Rhipicephalus zambeziensis</name>
    <dbReference type="NCBI Taxonomy" id="60191"/>
    <lineage>
        <taxon>Eukaryota</taxon>
        <taxon>Metazoa</taxon>
        <taxon>Ecdysozoa</taxon>
        <taxon>Arthropoda</taxon>
        <taxon>Chelicerata</taxon>
        <taxon>Arachnida</taxon>
        <taxon>Acari</taxon>
        <taxon>Parasitiformes</taxon>
        <taxon>Ixodida</taxon>
        <taxon>Ixodoidea</taxon>
        <taxon>Ixodidae</taxon>
        <taxon>Rhipicephalinae</taxon>
        <taxon>Rhipicephalus</taxon>
        <taxon>Rhipicephalus</taxon>
    </lineage>
</organism>
<name>A0A224YAY4_9ACAR</name>
<keyword evidence="1" id="KW-0472">Membrane</keyword>
<sequence>MYRYFCASGLPENVLFFRTMTPCEKRKLYTHLHIISWKSARVVVGADNALHSNSACKAVALEITRQGVTVLVFFYANVCVAALHSLCMVCALF</sequence>
<evidence type="ECO:0000256" key="1">
    <source>
        <dbReference type="SAM" id="Phobius"/>
    </source>
</evidence>
<evidence type="ECO:0000313" key="2">
    <source>
        <dbReference type="EMBL" id="MAA14837.1"/>
    </source>
</evidence>
<accession>A0A224YAY4</accession>
<dbReference type="EMBL" id="GFPF01003691">
    <property type="protein sequence ID" value="MAA14837.1"/>
    <property type="molecule type" value="Transcribed_RNA"/>
</dbReference>
<protein>
    <submittedName>
        <fullName evidence="2">Uncharacterized protein</fullName>
    </submittedName>
</protein>
<feature type="transmembrane region" description="Helical" evidence="1">
    <location>
        <begin position="72"/>
        <end position="92"/>
    </location>
</feature>